<dbReference type="Gramene" id="mRNA:HanXRQr2_Chr03g0093101">
    <property type="protein sequence ID" value="mRNA:HanXRQr2_Chr03g0093101"/>
    <property type="gene ID" value="HanXRQr2_Chr03g0093101"/>
</dbReference>
<feature type="compositionally biased region" description="Basic and acidic residues" evidence="1">
    <location>
        <begin position="1"/>
        <end position="11"/>
    </location>
</feature>
<dbReference type="Pfam" id="PF03004">
    <property type="entry name" value="Transposase_24"/>
    <property type="match status" value="1"/>
</dbReference>
<evidence type="ECO:0000313" key="3">
    <source>
        <dbReference type="Proteomes" id="UP000215914"/>
    </source>
</evidence>
<dbReference type="Proteomes" id="UP000215914">
    <property type="component" value="Unassembled WGS sequence"/>
</dbReference>
<organism evidence="2 3">
    <name type="scientific">Helianthus annuus</name>
    <name type="common">Common sunflower</name>
    <dbReference type="NCBI Taxonomy" id="4232"/>
    <lineage>
        <taxon>Eukaryota</taxon>
        <taxon>Viridiplantae</taxon>
        <taxon>Streptophyta</taxon>
        <taxon>Embryophyta</taxon>
        <taxon>Tracheophyta</taxon>
        <taxon>Spermatophyta</taxon>
        <taxon>Magnoliopsida</taxon>
        <taxon>eudicotyledons</taxon>
        <taxon>Gunneridae</taxon>
        <taxon>Pentapetalae</taxon>
        <taxon>asterids</taxon>
        <taxon>campanulids</taxon>
        <taxon>Asterales</taxon>
        <taxon>Asteraceae</taxon>
        <taxon>Asteroideae</taxon>
        <taxon>Heliantheae alliance</taxon>
        <taxon>Heliantheae</taxon>
        <taxon>Helianthus</taxon>
    </lineage>
</organism>
<reference evidence="2" key="1">
    <citation type="journal article" date="2017" name="Nature">
        <title>The sunflower genome provides insights into oil metabolism, flowering and Asterid evolution.</title>
        <authorList>
            <person name="Badouin H."/>
            <person name="Gouzy J."/>
            <person name="Grassa C.J."/>
            <person name="Murat F."/>
            <person name="Staton S.E."/>
            <person name="Cottret L."/>
            <person name="Lelandais-Briere C."/>
            <person name="Owens G.L."/>
            <person name="Carrere S."/>
            <person name="Mayjonade B."/>
            <person name="Legrand L."/>
            <person name="Gill N."/>
            <person name="Kane N.C."/>
            <person name="Bowers J.E."/>
            <person name="Hubner S."/>
            <person name="Bellec A."/>
            <person name="Berard A."/>
            <person name="Berges H."/>
            <person name="Blanchet N."/>
            <person name="Boniface M.C."/>
            <person name="Brunel D."/>
            <person name="Catrice O."/>
            <person name="Chaidir N."/>
            <person name="Claudel C."/>
            <person name="Donnadieu C."/>
            <person name="Faraut T."/>
            <person name="Fievet G."/>
            <person name="Helmstetter N."/>
            <person name="King M."/>
            <person name="Knapp S.J."/>
            <person name="Lai Z."/>
            <person name="Le Paslier M.C."/>
            <person name="Lippi Y."/>
            <person name="Lorenzon L."/>
            <person name="Mandel J.R."/>
            <person name="Marage G."/>
            <person name="Marchand G."/>
            <person name="Marquand E."/>
            <person name="Bret-Mestries E."/>
            <person name="Morien E."/>
            <person name="Nambeesan S."/>
            <person name="Nguyen T."/>
            <person name="Pegot-Espagnet P."/>
            <person name="Pouilly N."/>
            <person name="Raftis F."/>
            <person name="Sallet E."/>
            <person name="Schiex T."/>
            <person name="Thomas J."/>
            <person name="Vandecasteele C."/>
            <person name="Vares D."/>
            <person name="Vear F."/>
            <person name="Vautrin S."/>
            <person name="Crespi M."/>
            <person name="Mangin B."/>
            <person name="Burke J.M."/>
            <person name="Salse J."/>
            <person name="Munos S."/>
            <person name="Vincourt P."/>
            <person name="Rieseberg L.H."/>
            <person name="Langlade N.B."/>
        </authorList>
    </citation>
    <scope>NUCLEOTIDE SEQUENCE</scope>
    <source>
        <tissue evidence="2">Leaves</tissue>
    </source>
</reference>
<keyword evidence="3" id="KW-1185">Reference proteome</keyword>
<reference evidence="2" key="2">
    <citation type="submission" date="2020-06" db="EMBL/GenBank/DDBJ databases">
        <title>Helianthus annuus Genome sequencing and assembly Release 2.</title>
        <authorList>
            <person name="Gouzy J."/>
            <person name="Langlade N."/>
            <person name="Munos S."/>
        </authorList>
    </citation>
    <scope>NUCLEOTIDE SEQUENCE</scope>
    <source>
        <tissue evidence="2">Leaves</tissue>
    </source>
</reference>
<accession>A0A9K3JDJ8</accession>
<evidence type="ECO:0000313" key="2">
    <source>
        <dbReference type="EMBL" id="KAF5813001.1"/>
    </source>
</evidence>
<gene>
    <name evidence="2" type="ORF">HanXRQr2_Chr03g0093101</name>
</gene>
<feature type="region of interest" description="Disordered" evidence="1">
    <location>
        <begin position="1"/>
        <end position="68"/>
    </location>
</feature>
<evidence type="ECO:0000256" key="1">
    <source>
        <dbReference type="SAM" id="MobiDB-lite"/>
    </source>
</evidence>
<name>A0A9K3JDJ8_HELAN</name>
<sequence length="348" mass="39703">MGRGRGVDRSSGEQGRSQGSVLGSSDTVGLKSNQQHTLMSSPIEGSDGDDVSSCRVASTKRGGSSQVQVPEPVNREWIYIIDGEFSNQIKCTRIIGVNLKGMWSGPWESWKDVPNEVKKRLFERFHCYFQWEEKWNGEIYSCWERCIAGKIPDLLCRVRDQAKETAKSKDVQVEDDMSVLTDFKPPWIKTETWKQMIEIWNTPKWKAKSKRNKKIRTESIGGKHTLGSQTYATAKRKVAEIIGREPAHSEMWKQTHLRKGSRPFDKDLDCSSSVVENVDLEDVDLEGVELEGNVQEKKSAWVDDRAHETWVKYEGYHLEKYGDESSQNLTKNCGTELAGERREAKYMG</sequence>
<dbReference type="EMBL" id="MNCJ02000318">
    <property type="protein sequence ID" value="KAF5813001.1"/>
    <property type="molecule type" value="Genomic_DNA"/>
</dbReference>
<comment type="caution">
    <text evidence="2">The sequence shown here is derived from an EMBL/GenBank/DDBJ whole genome shotgun (WGS) entry which is preliminary data.</text>
</comment>
<feature type="compositionally biased region" description="Polar residues" evidence="1">
    <location>
        <begin position="21"/>
        <end position="40"/>
    </location>
</feature>
<dbReference type="AlphaFoldDB" id="A0A9K3JDJ8"/>
<dbReference type="InterPro" id="IPR004252">
    <property type="entry name" value="Probable_transposase_24"/>
</dbReference>
<proteinExistence type="predicted"/>
<protein>
    <submittedName>
        <fullName evidence="2">Transposase, Ptta/En/Spm, plant</fullName>
    </submittedName>
</protein>